<name>A0A319DUQ9_9EURO</name>
<gene>
    <name evidence="4" type="ORF">BO71DRAFT_352070</name>
</gene>
<feature type="domain" description="Beta-lactamase-related" evidence="2">
    <location>
        <begin position="14"/>
        <end position="352"/>
    </location>
</feature>
<evidence type="ECO:0000313" key="5">
    <source>
        <dbReference type="Proteomes" id="UP000247810"/>
    </source>
</evidence>
<dbReference type="PANTHER" id="PTHR46825:SF9">
    <property type="entry name" value="BETA-LACTAMASE-RELATED DOMAIN-CONTAINING PROTEIN"/>
    <property type="match status" value="1"/>
</dbReference>
<feature type="domain" description="Peptidase S12 Pab87-related C-terminal" evidence="3">
    <location>
        <begin position="419"/>
        <end position="510"/>
    </location>
</feature>
<dbReference type="EMBL" id="KZ825860">
    <property type="protein sequence ID" value="PYH95063.1"/>
    <property type="molecule type" value="Genomic_DNA"/>
</dbReference>
<comment type="similarity">
    <text evidence="1">Belongs to the peptidase S12 family.</text>
</comment>
<organism evidence="4 5">
    <name type="scientific">Aspergillus ellipticus CBS 707.79</name>
    <dbReference type="NCBI Taxonomy" id="1448320"/>
    <lineage>
        <taxon>Eukaryota</taxon>
        <taxon>Fungi</taxon>
        <taxon>Dikarya</taxon>
        <taxon>Ascomycota</taxon>
        <taxon>Pezizomycotina</taxon>
        <taxon>Eurotiomycetes</taxon>
        <taxon>Eurotiomycetidae</taxon>
        <taxon>Eurotiales</taxon>
        <taxon>Aspergillaceae</taxon>
        <taxon>Aspergillus</taxon>
        <taxon>Aspergillus subgen. Circumdati</taxon>
    </lineage>
</organism>
<dbReference type="VEuPathDB" id="FungiDB:BO71DRAFT_352070"/>
<proteinExistence type="inferred from homology"/>
<dbReference type="Pfam" id="PF00144">
    <property type="entry name" value="Beta-lactamase"/>
    <property type="match status" value="1"/>
</dbReference>
<dbReference type="InterPro" id="IPR021860">
    <property type="entry name" value="Peptidase_S12_Pab87-rel_C"/>
</dbReference>
<dbReference type="Gene3D" id="2.40.128.600">
    <property type="match status" value="1"/>
</dbReference>
<dbReference type="SUPFAM" id="SSF56601">
    <property type="entry name" value="beta-lactamase/transpeptidase-like"/>
    <property type="match status" value="1"/>
</dbReference>
<dbReference type="Proteomes" id="UP000247810">
    <property type="component" value="Unassembled WGS sequence"/>
</dbReference>
<dbReference type="InterPro" id="IPR050491">
    <property type="entry name" value="AmpC-like"/>
</dbReference>
<dbReference type="STRING" id="1448320.A0A319DUQ9"/>
<reference evidence="4 5" key="1">
    <citation type="submission" date="2018-02" db="EMBL/GenBank/DDBJ databases">
        <title>The genomes of Aspergillus section Nigri reveals drivers in fungal speciation.</title>
        <authorList>
            <consortium name="DOE Joint Genome Institute"/>
            <person name="Vesth T.C."/>
            <person name="Nybo J."/>
            <person name="Theobald S."/>
            <person name="Brandl J."/>
            <person name="Frisvad J.C."/>
            <person name="Nielsen K.F."/>
            <person name="Lyhne E.K."/>
            <person name="Kogle M.E."/>
            <person name="Kuo A."/>
            <person name="Riley R."/>
            <person name="Clum A."/>
            <person name="Nolan M."/>
            <person name="Lipzen A."/>
            <person name="Salamov A."/>
            <person name="Henrissat B."/>
            <person name="Wiebenga A."/>
            <person name="De vries R.P."/>
            <person name="Grigoriev I.V."/>
            <person name="Mortensen U.H."/>
            <person name="Andersen M.R."/>
            <person name="Baker S.E."/>
        </authorList>
    </citation>
    <scope>NUCLEOTIDE SEQUENCE [LARGE SCALE GENOMIC DNA]</scope>
    <source>
        <strain evidence="4 5">CBS 707.79</strain>
    </source>
</reference>
<dbReference type="AlphaFoldDB" id="A0A319DUQ9"/>
<dbReference type="OrthoDB" id="10253869at2759"/>
<evidence type="ECO:0000313" key="4">
    <source>
        <dbReference type="EMBL" id="PYH95063.1"/>
    </source>
</evidence>
<dbReference type="PANTHER" id="PTHR46825">
    <property type="entry name" value="D-ALANYL-D-ALANINE-CARBOXYPEPTIDASE/ENDOPEPTIDASE AMPH"/>
    <property type="match status" value="1"/>
</dbReference>
<accession>A0A319DUQ9</accession>
<evidence type="ECO:0000259" key="3">
    <source>
        <dbReference type="Pfam" id="PF11954"/>
    </source>
</evidence>
<dbReference type="Gene3D" id="3.40.710.10">
    <property type="entry name" value="DD-peptidase/beta-lactamase superfamily"/>
    <property type="match status" value="1"/>
</dbReference>
<evidence type="ECO:0000256" key="1">
    <source>
        <dbReference type="ARBA" id="ARBA00038215"/>
    </source>
</evidence>
<evidence type="ECO:0000259" key="2">
    <source>
        <dbReference type="Pfam" id="PF00144"/>
    </source>
</evidence>
<sequence length="520" mass="56740">MVLRSTASPLTPEFDDLVASLLEKWKVPGLTISIVHGSSTQAYGHSTLNPPTLMTPTTLFTTCSTTKAFTAAALSQSIAASQSTPTPISWTTPVSTLLRDDFVLHTPSATSSTTIEDILSHRTGLPGHFFCMAFASPSEDLRTAVRKLRHLPLSYPPRTRFNYCNHMFIAASHLLTHLHNGTDMGTILKNKIWSPLAMNDTYFDVSAVQNNPSLSPRLAKGYTLDASTAQLVPVPYLDYVATTGTGAMVSTVLDYAKWIRAMIYKSGPISEDGHAALRLPRTVISVADWEGMLGPPAGVGGFHLYALGWFVDVYAGEQIYWHSGSWEGFGIMVGFLPARGWGFAMMGNAQVAKVVQLELYLRLIDGLVGRGGSGDAEREAYVRKLGERLKGDMWMGAEVGVGDVVGKLFPGLGLERTLPHALGLEAYAGTYAHPGYGSLMLEVRDGKLVADLTDRVIKRCMRFEHVTGEFFVAKYYYPHAEEAEPMFFKVGFYVDAKGTVARLGMDVESALGEMVWFGRG</sequence>
<dbReference type="Pfam" id="PF11954">
    <property type="entry name" value="DUF3471"/>
    <property type="match status" value="1"/>
</dbReference>
<dbReference type="InterPro" id="IPR012338">
    <property type="entry name" value="Beta-lactam/transpept-like"/>
</dbReference>
<protein>
    <submittedName>
        <fullName evidence="4">Beta-lactamase/transpeptidase-like protein</fullName>
    </submittedName>
</protein>
<dbReference type="InterPro" id="IPR001466">
    <property type="entry name" value="Beta-lactam-related"/>
</dbReference>
<keyword evidence="5" id="KW-1185">Reference proteome</keyword>